<name>A0A923J2T2_CLOTT</name>
<evidence type="ECO:0000313" key="3">
    <source>
        <dbReference type="EMBL" id="MBC2399115.1"/>
    </source>
</evidence>
<feature type="transmembrane region" description="Helical" evidence="1">
    <location>
        <begin position="67"/>
        <end position="88"/>
    </location>
</feature>
<evidence type="ECO:0000313" key="4">
    <source>
        <dbReference type="Proteomes" id="UP000563151"/>
    </source>
</evidence>
<dbReference type="SMART" id="SM00267">
    <property type="entry name" value="GGDEF"/>
    <property type="match status" value="1"/>
</dbReference>
<keyword evidence="1" id="KW-0812">Transmembrane</keyword>
<dbReference type="PANTHER" id="PTHR45138:SF6">
    <property type="entry name" value="DIGUANYLATE CYCLASE DGCN"/>
    <property type="match status" value="1"/>
</dbReference>
<dbReference type="GO" id="GO:0005886">
    <property type="term" value="C:plasma membrane"/>
    <property type="evidence" value="ECO:0007669"/>
    <property type="project" value="TreeGrafter"/>
</dbReference>
<feature type="transmembrane region" description="Helical" evidence="1">
    <location>
        <begin position="6"/>
        <end position="26"/>
    </location>
</feature>
<evidence type="ECO:0000256" key="1">
    <source>
        <dbReference type="SAM" id="Phobius"/>
    </source>
</evidence>
<keyword evidence="4" id="KW-1185">Reference proteome</keyword>
<sequence length="252" mass="29300">MWDIEKIIVFLFVVIFLFYMIRLSLFTRQKWQLKTYTFRILFMGLLLITTATFLDMISPVISTKFTYILMRACFTLGAIFYIIGVILWSNYTKEVIEKFEELALKDSMTSLLNRKGMEKIYNTISKGNSPFYVVICDLDEMKKINDKYGHLQGDKYITSTAKIIVDAIGEKGYIGRIGGDEFVIILEYEDIEKVEETVIEIKQSVHEIFPGKNTGISLGYSLFPDDGKTLEDLIKIADERMYNDKQTRKKRV</sequence>
<dbReference type="SUPFAM" id="SSF55073">
    <property type="entry name" value="Nucleotide cyclase"/>
    <property type="match status" value="1"/>
</dbReference>
<dbReference type="GO" id="GO:0043709">
    <property type="term" value="P:cell adhesion involved in single-species biofilm formation"/>
    <property type="evidence" value="ECO:0007669"/>
    <property type="project" value="TreeGrafter"/>
</dbReference>
<dbReference type="InterPro" id="IPR029787">
    <property type="entry name" value="Nucleotide_cyclase"/>
</dbReference>
<proteinExistence type="predicted"/>
<feature type="transmembrane region" description="Helical" evidence="1">
    <location>
        <begin position="38"/>
        <end position="61"/>
    </location>
</feature>
<dbReference type="GO" id="GO:1902201">
    <property type="term" value="P:negative regulation of bacterial-type flagellum-dependent cell motility"/>
    <property type="evidence" value="ECO:0007669"/>
    <property type="project" value="TreeGrafter"/>
</dbReference>
<keyword evidence="1" id="KW-1133">Transmembrane helix</keyword>
<gene>
    <name evidence="3" type="ORF">HGG79_15220</name>
</gene>
<accession>A0A923J2T2</accession>
<protein>
    <submittedName>
        <fullName evidence="3">GGDEF domain-containing protein</fullName>
    </submittedName>
</protein>
<keyword evidence="1" id="KW-0472">Membrane</keyword>
<dbReference type="AlphaFoldDB" id="A0A923J2T2"/>
<dbReference type="Proteomes" id="UP000563151">
    <property type="component" value="Unassembled WGS sequence"/>
</dbReference>
<dbReference type="RefSeq" id="WP_035148331.1">
    <property type="nucleotide sequence ID" value="NZ_JAAZWO010000022.1"/>
</dbReference>
<dbReference type="GO" id="GO:0052621">
    <property type="term" value="F:diguanylate cyclase activity"/>
    <property type="evidence" value="ECO:0007669"/>
    <property type="project" value="TreeGrafter"/>
</dbReference>
<evidence type="ECO:0000259" key="2">
    <source>
        <dbReference type="PROSITE" id="PS50887"/>
    </source>
</evidence>
<dbReference type="NCBIfam" id="TIGR00254">
    <property type="entry name" value="GGDEF"/>
    <property type="match status" value="1"/>
</dbReference>
<dbReference type="EMBL" id="JAAZWO010000022">
    <property type="protein sequence ID" value="MBC2399115.1"/>
    <property type="molecule type" value="Genomic_DNA"/>
</dbReference>
<dbReference type="PROSITE" id="PS50887">
    <property type="entry name" value="GGDEF"/>
    <property type="match status" value="1"/>
</dbReference>
<dbReference type="InterPro" id="IPR000160">
    <property type="entry name" value="GGDEF_dom"/>
</dbReference>
<dbReference type="Pfam" id="PF00990">
    <property type="entry name" value="GGDEF"/>
    <property type="match status" value="1"/>
</dbReference>
<dbReference type="PANTHER" id="PTHR45138">
    <property type="entry name" value="REGULATORY COMPONENTS OF SENSORY TRANSDUCTION SYSTEM"/>
    <property type="match status" value="1"/>
</dbReference>
<dbReference type="InterPro" id="IPR050469">
    <property type="entry name" value="Diguanylate_Cyclase"/>
</dbReference>
<feature type="domain" description="GGDEF" evidence="2">
    <location>
        <begin position="129"/>
        <end position="252"/>
    </location>
</feature>
<comment type="caution">
    <text evidence="3">The sequence shown here is derived from an EMBL/GenBank/DDBJ whole genome shotgun (WGS) entry which is preliminary data.</text>
</comment>
<dbReference type="Gene3D" id="3.30.70.270">
    <property type="match status" value="1"/>
</dbReference>
<dbReference type="InterPro" id="IPR043128">
    <property type="entry name" value="Rev_trsase/Diguanyl_cyclase"/>
</dbReference>
<organism evidence="3 4">
    <name type="scientific">Clostridium tetanomorphum</name>
    <dbReference type="NCBI Taxonomy" id="1553"/>
    <lineage>
        <taxon>Bacteria</taxon>
        <taxon>Bacillati</taxon>
        <taxon>Bacillota</taxon>
        <taxon>Clostridia</taxon>
        <taxon>Eubacteriales</taxon>
        <taxon>Clostridiaceae</taxon>
        <taxon>Clostridium</taxon>
    </lineage>
</organism>
<dbReference type="CDD" id="cd01949">
    <property type="entry name" value="GGDEF"/>
    <property type="match status" value="1"/>
</dbReference>
<reference evidence="3 4" key="1">
    <citation type="submission" date="2020-04" db="EMBL/GenBank/DDBJ databases">
        <title>Genomic insights into acetone-butanol-ethanol (ABE) fermentation by sequencing solventogenic clostridia strains.</title>
        <authorList>
            <person name="Brown S."/>
        </authorList>
    </citation>
    <scope>NUCLEOTIDE SEQUENCE [LARGE SCALE GENOMIC DNA]</scope>
    <source>
        <strain evidence="3 4">DJ011</strain>
    </source>
</reference>